<evidence type="ECO:0000313" key="3">
    <source>
        <dbReference type="Proteomes" id="UP000236745"/>
    </source>
</evidence>
<evidence type="ECO:0000313" key="2">
    <source>
        <dbReference type="EMBL" id="SEG68585.1"/>
    </source>
</evidence>
<feature type="domain" description="Putative zinc-finger" evidence="1">
    <location>
        <begin position="5"/>
        <end position="39"/>
    </location>
</feature>
<dbReference type="RefSeq" id="WP_104004079.1">
    <property type="nucleotide sequence ID" value="NZ_FNVQ01000003.1"/>
</dbReference>
<dbReference type="InterPro" id="IPR027383">
    <property type="entry name" value="Znf_put"/>
</dbReference>
<accession>A0A1H6C7H9</accession>
<keyword evidence="2" id="KW-0863">Zinc-finger</keyword>
<proteinExistence type="predicted"/>
<dbReference type="AlphaFoldDB" id="A0A1H6C7H9"/>
<dbReference type="OrthoDB" id="8374021at2"/>
<evidence type="ECO:0000259" key="1">
    <source>
        <dbReference type="Pfam" id="PF13490"/>
    </source>
</evidence>
<reference evidence="2 3" key="1">
    <citation type="submission" date="2016-10" db="EMBL/GenBank/DDBJ databases">
        <authorList>
            <person name="de Groot N.N."/>
        </authorList>
    </citation>
    <scope>NUCLEOTIDE SEQUENCE [LARGE SCALE GENOMIC DNA]</scope>
    <source>
        <strain evidence="2 3">DSM 22012</strain>
    </source>
</reference>
<organism evidence="2 3">
    <name type="scientific">Marinobacterium lutimaris</name>
    <dbReference type="NCBI Taxonomy" id="568106"/>
    <lineage>
        <taxon>Bacteria</taxon>
        <taxon>Pseudomonadati</taxon>
        <taxon>Pseudomonadota</taxon>
        <taxon>Gammaproteobacteria</taxon>
        <taxon>Oceanospirillales</taxon>
        <taxon>Oceanospirillaceae</taxon>
        <taxon>Marinobacterium</taxon>
    </lineage>
</organism>
<dbReference type="Pfam" id="PF13490">
    <property type="entry name" value="zf-HC2"/>
    <property type="match status" value="1"/>
</dbReference>
<name>A0A1H6C7H9_9GAMM</name>
<gene>
    <name evidence="2" type="ORF">SAMN05444390_103232</name>
</gene>
<keyword evidence="2" id="KW-0479">Metal-binding</keyword>
<protein>
    <submittedName>
        <fullName evidence="2">Putative zinc-finger</fullName>
    </submittedName>
</protein>
<dbReference type="EMBL" id="FNVQ01000003">
    <property type="protein sequence ID" value="SEG68585.1"/>
    <property type="molecule type" value="Genomic_DNA"/>
</dbReference>
<keyword evidence="3" id="KW-1185">Reference proteome</keyword>
<keyword evidence="2" id="KW-0862">Zinc</keyword>
<sequence>MTMACKRATELMSIKIDRPLTLGERVSLRTHLMMCSYCRRCEQQMQMLRRITRRRREDESSDNEGE</sequence>
<dbReference type="Proteomes" id="UP000236745">
    <property type="component" value="Unassembled WGS sequence"/>
</dbReference>
<dbReference type="GO" id="GO:0008270">
    <property type="term" value="F:zinc ion binding"/>
    <property type="evidence" value="ECO:0007669"/>
    <property type="project" value="UniProtKB-KW"/>
</dbReference>